<dbReference type="Proteomes" id="UP000887226">
    <property type="component" value="Unassembled WGS sequence"/>
</dbReference>
<evidence type="ECO:0000256" key="1">
    <source>
        <dbReference type="SAM" id="Coils"/>
    </source>
</evidence>
<keyword evidence="1" id="KW-0175">Coiled coil</keyword>
<evidence type="ECO:0000313" key="3">
    <source>
        <dbReference type="EMBL" id="KAG9242137.1"/>
    </source>
</evidence>
<organism evidence="3 4">
    <name type="scientific">Calycina marina</name>
    <dbReference type="NCBI Taxonomy" id="1763456"/>
    <lineage>
        <taxon>Eukaryota</taxon>
        <taxon>Fungi</taxon>
        <taxon>Dikarya</taxon>
        <taxon>Ascomycota</taxon>
        <taxon>Pezizomycotina</taxon>
        <taxon>Leotiomycetes</taxon>
        <taxon>Helotiales</taxon>
        <taxon>Pezizellaceae</taxon>
        <taxon>Calycina</taxon>
    </lineage>
</organism>
<comment type="caution">
    <text evidence="3">The sequence shown here is derived from an EMBL/GenBank/DDBJ whole genome shotgun (WGS) entry which is preliminary data.</text>
</comment>
<evidence type="ECO:0000256" key="2">
    <source>
        <dbReference type="SAM" id="MobiDB-lite"/>
    </source>
</evidence>
<feature type="region of interest" description="Disordered" evidence="2">
    <location>
        <begin position="138"/>
        <end position="167"/>
    </location>
</feature>
<reference evidence="3" key="1">
    <citation type="journal article" date="2021" name="IMA Fungus">
        <title>Genomic characterization of three marine fungi, including Emericellopsis atlantica sp. nov. with signatures of a generalist lifestyle and marine biomass degradation.</title>
        <authorList>
            <person name="Hagestad O.C."/>
            <person name="Hou L."/>
            <person name="Andersen J.H."/>
            <person name="Hansen E.H."/>
            <person name="Altermark B."/>
            <person name="Li C."/>
            <person name="Kuhnert E."/>
            <person name="Cox R.J."/>
            <person name="Crous P.W."/>
            <person name="Spatafora J.W."/>
            <person name="Lail K."/>
            <person name="Amirebrahimi M."/>
            <person name="Lipzen A."/>
            <person name="Pangilinan J."/>
            <person name="Andreopoulos W."/>
            <person name="Hayes R.D."/>
            <person name="Ng V."/>
            <person name="Grigoriev I.V."/>
            <person name="Jackson S.A."/>
            <person name="Sutton T.D.S."/>
            <person name="Dobson A.D.W."/>
            <person name="Rama T."/>
        </authorList>
    </citation>
    <scope>NUCLEOTIDE SEQUENCE</scope>
    <source>
        <strain evidence="3">TRa3180A</strain>
    </source>
</reference>
<sequence>MAAQDHEVKGRETGDVPSTPGKGSDRKPSRPKHIKWRRFQRGRWYWDCDGGRMVANCFTVRNMHKAAYGKKCLKTDSVNHLSVLDFIGCQRIAGWAIGQVRLCGLLQSHCILNNPDMLASLHFGLMILAKKETSLRAKEVSDAKKRKAREEAQDGKAKAGPSFRALDSDDVAYKQEPGNTSQDAAARSNHPSVRYAAQLNKIDDSDDDPDAMSSPRKAARTAQFSTSRASLRESPDFAVSLLVTTHPRNPDEAASRDRAEVPIGNLLDNPIVLEDGHPLTSAILDLPRQDGIILKKSTRQMIDHETANMVEAHKAEVRQHKDLNASLKRTMDEIETKYTTVKHRVDKLEESLEHLIQIGSPRGSDEPYDA</sequence>
<proteinExistence type="predicted"/>
<feature type="compositionally biased region" description="Basic and acidic residues" evidence="2">
    <location>
        <begin position="138"/>
        <end position="157"/>
    </location>
</feature>
<feature type="compositionally biased region" description="Basic and acidic residues" evidence="2">
    <location>
        <begin position="1"/>
        <end position="14"/>
    </location>
</feature>
<feature type="region of interest" description="Disordered" evidence="2">
    <location>
        <begin position="200"/>
        <end position="230"/>
    </location>
</feature>
<protein>
    <submittedName>
        <fullName evidence="3">Uncharacterized protein</fullName>
    </submittedName>
</protein>
<feature type="region of interest" description="Disordered" evidence="2">
    <location>
        <begin position="1"/>
        <end position="33"/>
    </location>
</feature>
<dbReference type="AlphaFoldDB" id="A0A9P7YYN6"/>
<evidence type="ECO:0000313" key="4">
    <source>
        <dbReference type="Proteomes" id="UP000887226"/>
    </source>
</evidence>
<dbReference type="EMBL" id="MU254108">
    <property type="protein sequence ID" value="KAG9242137.1"/>
    <property type="molecule type" value="Genomic_DNA"/>
</dbReference>
<keyword evidence="4" id="KW-1185">Reference proteome</keyword>
<gene>
    <name evidence="3" type="ORF">BJ878DRAFT_577651</name>
</gene>
<feature type="coiled-coil region" evidence="1">
    <location>
        <begin position="310"/>
        <end position="351"/>
    </location>
</feature>
<name>A0A9P7YYN6_9HELO</name>
<accession>A0A9P7YYN6</accession>